<evidence type="ECO:0000256" key="1">
    <source>
        <dbReference type="SAM" id="Phobius"/>
    </source>
</evidence>
<name>A0A7X6CYV8_9ACTN</name>
<keyword evidence="1" id="KW-0812">Transmembrane</keyword>
<keyword evidence="3" id="KW-1185">Reference proteome</keyword>
<feature type="transmembrane region" description="Helical" evidence="1">
    <location>
        <begin position="152"/>
        <end position="174"/>
    </location>
</feature>
<evidence type="ECO:0000313" key="3">
    <source>
        <dbReference type="Proteomes" id="UP000578686"/>
    </source>
</evidence>
<feature type="transmembrane region" description="Helical" evidence="1">
    <location>
        <begin position="285"/>
        <end position="303"/>
    </location>
</feature>
<comment type="caution">
    <text evidence="2">The sequence shown here is derived from an EMBL/GenBank/DDBJ whole genome shotgun (WGS) entry which is preliminary data.</text>
</comment>
<keyword evidence="1" id="KW-0472">Membrane</keyword>
<dbReference type="Proteomes" id="UP000578686">
    <property type="component" value="Unassembled WGS sequence"/>
</dbReference>
<dbReference type="Pfam" id="PF07690">
    <property type="entry name" value="MFS_1"/>
    <property type="match status" value="1"/>
</dbReference>
<feature type="transmembrane region" description="Helical" evidence="1">
    <location>
        <begin position="309"/>
        <end position="330"/>
    </location>
</feature>
<feature type="transmembrane region" description="Helical" evidence="1">
    <location>
        <begin position="57"/>
        <end position="78"/>
    </location>
</feature>
<feature type="transmembrane region" description="Helical" evidence="1">
    <location>
        <begin position="117"/>
        <end position="140"/>
    </location>
</feature>
<feature type="transmembrane region" description="Helical" evidence="1">
    <location>
        <begin position="29"/>
        <end position="51"/>
    </location>
</feature>
<dbReference type="AlphaFoldDB" id="A0A7X6CYV8"/>
<keyword evidence="1" id="KW-1133">Transmembrane helix</keyword>
<dbReference type="InterPro" id="IPR036259">
    <property type="entry name" value="MFS_trans_sf"/>
</dbReference>
<dbReference type="EMBL" id="JAAVJD010000025">
    <property type="protein sequence ID" value="NJQ05102.1"/>
    <property type="molecule type" value="Genomic_DNA"/>
</dbReference>
<sequence>MTQRNDTGPELSVDGRPGPAGRSALVRWLAGYGTFGVPQAAAPIAFALLALPLTGSASHGAALVAAMTTAQVLAALPLSRLGSRFDAGSYLRVLIGVRTVGLVLVAVLAAAEAPFVLLMAAAASAGAVNGAAYGYLRLLLNHLVAPGALPRALGIAATLNEVTFAAAPVVASVAGSFSPVWAVVGLALTGTAPILLVPATAGLRTPPPPVGRPARFGAPVYLWLFCTAAMSAAVAAVEVGAVSLALRYGLEAGWGFVFALALCLGSITGGVWVSVRNRMPERSQVLGFLAAATAGAATVAYQGPIWVTLLGATAVGFFLPPLGTYFSLVLDRLAPPHRRAEVFALMRTANALGVIAVSGLLAVTGTTIALGGGAAVLALATGLVALGSVAGARRRAAGGGPAAGV</sequence>
<feature type="transmembrane region" description="Helical" evidence="1">
    <location>
        <begin position="342"/>
        <end position="362"/>
    </location>
</feature>
<feature type="transmembrane region" description="Helical" evidence="1">
    <location>
        <begin position="180"/>
        <end position="199"/>
    </location>
</feature>
<accession>A0A7X6CYV8</accession>
<organism evidence="2 3">
    <name type="scientific">Streptomyces lonarensis</name>
    <dbReference type="NCBI Taxonomy" id="700599"/>
    <lineage>
        <taxon>Bacteria</taxon>
        <taxon>Bacillati</taxon>
        <taxon>Actinomycetota</taxon>
        <taxon>Actinomycetes</taxon>
        <taxon>Kitasatosporales</taxon>
        <taxon>Streptomycetaceae</taxon>
        <taxon>Streptomyces</taxon>
    </lineage>
</organism>
<feature type="transmembrane region" description="Helical" evidence="1">
    <location>
        <begin position="90"/>
        <end position="111"/>
    </location>
</feature>
<evidence type="ECO:0000313" key="2">
    <source>
        <dbReference type="EMBL" id="NJQ05102.1"/>
    </source>
</evidence>
<gene>
    <name evidence="2" type="ORF">HCN56_05785</name>
</gene>
<feature type="transmembrane region" description="Helical" evidence="1">
    <location>
        <begin position="220"/>
        <end position="246"/>
    </location>
</feature>
<dbReference type="RefSeq" id="WP_167968390.1">
    <property type="nucleotide sequence ID" value="NZ_BHZG01000406.1"/>
</dbReference>
<dbReference type="SUPFAM" id="SSF103473">
    <property type="entry name" value="MFS general substrate transporter"/>
    <property type="match status" value="1"/>
</dbReference>
<reference evidence="2 3" key="1">
    <citation type="submission" date="2020-03" db="EMBL/GenBank/DDBJ databases">
        <title>Draft genome of Streptomyces sp. ventii, isolated from the Axial Seamount in the Pacific Ocean, and resequencing of the two type strains Streptomyces lonarensis strain NCL 716 and Streptomyces bohaiensis strain 11A07.</title>
        <authorList>
            <person name="Loughran R.M."/>
            <person name="Pfannmuller K.M."/>
            <person name="Wasson B.J."/>
            <person name="Deadmond M.C."/>
            <person name="Paddock B.E."/>
            <person name="Koyack M.J."/>
            <person name="Gallegos D.A."/>
            <person name="Mitchell E.A."/>
            <person name="Ushijima B."/>
            <person name="Saw J.H."/>
            <person name="Mcphail K.L."/>
            <person name="Videau P."/>
        </authorList>
    </citation>
    <scope>NUCLEOTIDE SEQUENCE [LARGE SCALE GENOMIC DNA]</scope>
    <source>
        <strain evidence="2 3">NCL716</strain>
    </source>
</reference>
<protein>
    <submittedName>
        <fullName evidence="2">MFS transporter</fullName>
    </submittedName>
</protein>
<dbReference type="Gene3D" id="1.20.1250.20">
    <property type="entry name" value="MFS general substrate transporter like domains"/>
    <property type="match status" value="1"/>
</dbReference>
<proteinExistence type="predicted"/>
<feature type="transmembrane region" description="Helical" evidence="1">
    <location>
        <begin position="252"/>
        <end position="273"/>
    </location>
</feature>
<dbReference type="GO" id="GO:0022857">
    <property type="term" value="F:transmembrane transporter activity"/>
    <property type="evidence" value="ECO:0007669"/>
    <property type="project" value="InterPro"/>
</dbReference>
<feature type="transmembrane region" description="Helical" evidence="1">
    <location>
        <begin position="368"/>
        <end position="386"/>
    </location>
</feature>
<dbReference type="InterPro" id="IPR011701">
    <property type="entry name" value="MFS"/>
</dbReference>